<protein>
    <recommendedName>
        <fullName evidence="2">BEN domain-containing protein</fullName>
    </recommendedName>
</protein>
<evidence type="ECO:0000259" key="2">
    <source>
        <dbReference type="PROSITE" id="PS51457"/>
    </source>
</evidence>
<dbReference type="InterPro" id="IPR018379">
    <property type="entry name" value="BEN_domain"/>
</dbReference>
<keyword evidence="4" id="KW-1185">Reference proteome</keyword>
<dbReference type="AlphaFoldDB" id="A0A7M5X805"/>
<feature type="compositionally biased region" description="Polar residues" evidence="1">
    <location>
        <begin position="191"/>
        <end position="201"/>
    </location>
</feature>
<name>A0A7M5X805_9CNID</name>
<dbReference type="PROSITE" id="PS51457">
    <property type="entry name" value="BEN"/>
    <property type="match status" value="1"/>
</dbReference>
<feature type="compositionally biased region" description="Polar residues" evidence="1">
    <location>
        <begin position="135"/>
        <end position="149"/>
    </location>
</feature>
<accession>A0A7M5X805</accession>
<proteinExistence type="predicted"/>
<dbReference type="SMART" id="SM01025">
    <property type="entry name" value="BEN"/>
    <property type="match status" value="1"/>
</dbReference>
<dbReference type="EnsemblMetazoa" id="CLYHEMT019279.1">
    <property type="protein sequence ID" value="CLYHEMP019279.1"/>
    <property type="gene ID" value="CLYHEMG019279"/>
</dbReference>
<feature type="domain" description="BEN" evidence="2">
    <location>
        <begin position="241"/>
        <end position="340"/>
    </location>
</feature>
<dbReference type="GeneID" id="136820498"/>
<feature type="compositionally biased region" description="Basic and acidic residues" evidence="1">
    <location>
        <begin position="334"/>
        <end position="343"/>
    </location>
</feature>
<dbReference type="OrthoDB" id="5988760at2759"/>
<evidence type="ECO:0000313" key="3">
    <source>
        <dbReference type="EnsemblMetazoa" id="CLYHEMP019279.1"/>
    </source>
</evidence>
<feature type="compositionally biased region" description="Basic and acidic residues" evidence="1">
    <location>
        <begin position="36"/>
        <end position="45"/>
    </location>
</feature>
<feature type="region of interest" description="Disordered" evidence="1">
    <location>
        <begin position="171"/>
        <end position="201"/>
    </location>
</feature>
<evidence type="ECO:0000256" key="1">
    <source>
        <dbReference type="SAM" id="MobiDB-lite"/>
    </source>
</evidence>
<feature type="compositionally biased region" description="Acidic residues" evidence="1">
    <location>
        <begin position="72"/>
        <end position="83"/>
    </location>
</feature>
<feature type="region of interest" description="Disordered" evidence="1">
    <location>
        <begin position="329"/>
        <end position="356"/>
    </location>
</feature>
<dbReference type="Pfam" id="PF10523">
    <property type="entry name" value="BEN"/>
    <property type="match status" value="1"/>
</dbReference>
<evidence type="ECO:0000313" key="4">
    <source>
        <dbReference type="Proteomes" id="UP000594262"/>
    </source>
</evidence>
<organism evidence="3 4">
    <name type="scientific">Clytia hemisphaerica</name>
    <dbReference type="NCBI Taxonomy" id="252671"/>
    <lineage>
        <taxon>Eukaryota</taxon>
        <taxon>Metazoa</taxon>
        <taxon>Cnidaria</taxon>
        <taxon>Hydrozoa</taxon>
        <taxon>Hydroidolina</taxon>
        <taxon>Leptothecata</taxon>
        <taxon>Obeliida</taxon>
        <taxon>Clytiidae</taxon>
        <taxon>Clytia</taxon>
    </lineage>
</organism>
<feature type="compositionally biased region" description="Polar residues" evidence="1">
    <location>
        <begin position="102"/>
        <end position="115"/>
    </location>
</feature>
<feature type="region of interest" description="Disordered" evidence="1">
    <location>
        <begin position="36"/>
        <end position="154"/>
    </location>
</feature>
<dbReference type="RefSeq" id="XP_066932781.1">
    <property type="nucleotide sequence ID" value="XM_067076680.1"/>
</dbReference>
<sequence>MGDVIQLRDKNGQFPAKIVHIGTKEECKIKSNELEKQIRHERDESTYCGSDQSHSEDDENENEEPVKSSDTEEHEENGVEEVQSEILKEKDRFKSALPSTLPGFSTSVDFSQIGYNTTPPNKQKPSKSKPDASNHPIQKQTGDQNTKRNWSGGACAFPDELIRRASDARPKSISFDIQKQNGFDTGRARTDSSTPKGSSKTRIVDNSELLTLILSEQRKTNKLLESFLKEKKSECHSKELPAGNYVLANGIDLSKIQRPINAQKYAITLAKEIWTKEELLDGLIDPQPGKTKKRKLDGEKVELMRGLIQHFFPSKNDEKVWSRCRKSVNQMATDQKKRTKDDASLSGDETDDFQPA</sequence>
<dbReference type="GO" id="GO:0003677">
    <property type="term" value="F:DNA binding"/>
    <property type="evidence" value="ECO:0007669"/>
    <property type="project" value="InterPro"/>
</dbReference>
<reference evidence="3" key="1">
    <citation type="submission" date="2021-01" db="UniProtKB">
        <authorList>
            <consortium name="EnsemblMetazoa"/>
        </authorList>
    </citation>
    <scope>IDENTIFICATION</scope>
</reference>
<dbReference type="Proteomes" id="UP000594262">
    <property type="component" value="Unplaced"/>
</dbReference>